<dbReference type="Pfam" id="PF03583">
    <property type="entry name" value="LIP"/>
    <property type="match status" value="1"/>
</dbReference>
<evidence type="ECO:0000313" key="1">
    <source>
        <dbReference type="EMBL" id="TLF73645.1"/>
    </source>
</evidence>
<dbReference type="InterPro" id="IPR005152">
    <property type="entry name" value="Lipase_secreted"/>
</dbReference>
<dbReference type="AlphaFoldDB" id="A0A5R8ND47"/>
<dbReference type="GO" id="GO:0004806">
    <property type="term" value="F:triacylglycerol lipase activity"/>
    <property type="evidence" value="ECO:0007669"/>
    <property type="project" value="InterPro"/>
</dbReference>
<reference evidence="3 4" key="1">
    <citation type="submission" date="2019-05" db="EMBL/GenBank/DDBJ databases">
        <title>Genomes sequences of two Nocardia cyriacigeorgica environmental isolates, type strains Nocardia asteroides ATCC 19247 and Nocardia cyriacigeorgica DSM 44484.</title>
        <authorList>
            <person name="Vautrin F."/>
            <person name="Bergeron E."/>
            <person name="Dubost A."/>
            <person name="Abrouk D."/>
            <person name="Rodriguez Nava V."/>
            <person name="Pujic P."/>
        </authorList>
    </citation>
    <scope>NUCLEOTIDE SEQUENCE [LARGE SCALE GENOMIC DNA]</scope>
    <source>
        <strain evidence="2 4">EML 1456</strain>
        <strain evidence="1 3">EML 446</strain>
    </source>
</reference>
<dbReference type="InterPro" id="IPR029058">
    <property type="entry name" value="AB_hydrolase_fold"/>
</dbReference>
<name>A0A5R8ND47_9NOCA</name>
<sequence length="380" mass="39788">MTRQLPTIITTTHDPFYASPTVGFDTAPGEILRRRTVATRQLRGAARAWQLLYASRTDFGSPIAASGIVLTPDTGNDPSTALPVVVFVAMFHGLGGTCAPSQLLAGAGPEPEASLIGSLLKQGWVVAVPDGHGLGVTGIGPARFLAGKAAAHAVLDLARAVAGLPELGAREPAVTVWGYADGGRAAVWAAEQQPSYAPEVDLRGVVAGAVAADPASLIPLTDGGAWAGLAVAGLIGLARAYAHLPVAHTLTESGYQMAERAAGMDVAQLLVAFRHQPLGRWCERPDPWHDPMWRHLLGAEITGRGTPQVPVHLYHGATDALIPIGPAFAVHESYRDRGVEVSWDEYLTGHAATIAAGADDAIDRLATLLPHPRTTRRHLG</sequence>
<evidence type="ECO:0008006" key="5">
    <source>
        <dbReference type="Google" id="ProtNLM"/>
    </source>
</evidence>
<accession>A0A5R8ND47</accession>
<dbReference type="Proteomes" id="UP000308349">
    <property type="component" value="Unassembled WGS sequence"/>
</dbReference>
<dbReference type="PANTHER" id="PTHR34853:SF1">
    <property type="entry name" value="LIPASE 5"/>
    <property type="match status" value="1"/>
</dbReference>
<comment type="caution">
    <text evidence="1">The sequence shown here is derived from an EMBL/GenBank/DDBJ whole genome shotgun (WGS) entry which is preliminary data.</text>
</comment>
<dbReference type="GO" id="GO:0016042">
    <property type="term" value="P:lipid catabolic process"/>
    <property type="evidence" value="ECO:0007669"/>
    <property type="project" value="InterPro"/>
</dbReference>
<dbReference type="EMBL" id="VBUU01000012">
    <property type="protein sequence ID" value="TLG10264.1"/>
    <property type="molecule type" value="Genomic_DNA"/>
</dbReference>
<dbReference type="PANTHER" id="PTHR34853">
    <property type="match status" value="1"/>
</dbReference>
<dbReference type="PIRSF" id="PIRSF029171">
    <property type="entry name" value="Esterase_LipA"/>
    <property type="match status" value="1"/>
</dbReference>
<dbReference type="Proteomes" id="UP000306378">
    <property type="component" value="Unassembled WGS sequence"/>
</dbReference>
<dbReference type="Gene3D" id="3.40.50.1820">
    <property type="entry name" value="alpha/beta hydrolase"/>
    <property type="match status" value="1"/>
</dbReference>
<dbReference type="EMBL" id="VBUT01000012">
    <property type="protein sequence ID" value="TLF73645.1"/>
    <property type="molecule type" value="Genomic_DNA"/>
</dbReference>
<dbReference type="SUPFAM" id="SSF53474">
    <property type="entry name" value="alpha/beta-Hydrolases"/>
    <property type="match status" value="1"/>
</dbReference>
<dbReference type="RefSeq" id="WP_138452153.1">
    <property type="nucleotide sequence ID" value="NZ_JADLSC010000006.1"/>
</dbReference>
<protein>
    <recommendedName>
        <fullName evidence="5">Lipase</fullName>
    </recommendedName>
</protein>
<evidence type="ECO:0000313" key="2">
    <source>
        <dbReference type="EMBL" id="TLG10264.1"/>
    </source>
</evidence>
<gene>
    <name evidence="1" type="ORF">FEK34_26520</name>
    <name evidence="2" type="ORF">FEK35_13760</name>
</gene>
<dbReference type="OrthoDB" id="9798122at2"/>
<evidence type="ECO:0000313" key="4">
    <source>
        <dbReference type="Proteomes" id="UP000308349"/>
    </source>
</evidence>
<proteinExistence type="predicted"/>
<dbReference type="Gene3D" id="1.10.260.130">
    <property type="match status" value="1"/>
</dbReference>
<evidence type="ECO:0000313" key="3">
    <source>
        <dbReference type="Proteomes" id="UP000306378"/>
    </source>
</evidence>
<organism evidence="1 3">
    <name type="scientific">Nocardia cyriacigeorgica</name>
    <dbReference type="NCBI Taxonomy" id="135487"/>
    <lineage>
        <taxon>Bacteria</taxon>
        <taxon>Bacillati</taxon>
        <taxon>Actinomycetota</taxon>
        <taxon>Actinomycetes</taxon>
        <taxon>Mycobacteriales</taxon>
        <taxon>Nocardiaceae</taxon>
        <taxon>Nocardia</taxon>
    </lineage>
</organism>